<keyword evidence="3" id="KW-0560">Oxidoreductase</keyword>
<dbReference type="GO" id="GO:0016491">
    <property type="term" value="F:oxidoreductase activity"/>
    <property type="evidence" value="ECO:0007669"/>
    <property type="project" value="UniProtKB-KW"/>
</dbReference>
<evidence type="ECO:0000256" key="5">
    <source>
        <dbReference type="ARBA" id="ARBA00023284"/>
    </source>
</evidence>
<dbReference type="Gene3D" id="3.40.30.10">
    <property type="entry name" value="Glutaredoxin"/>
    <property type="match status" value="1"/>
</dbReference>
<gene>
    <name evidence="7" type="ORF">FHR23_001058</name>
</gene>
<keyword evidence="8" id="KW-1185">Reference proteome</keyword>
<evidence type="ECO:0000256" key="2">
    <source>
        <dbReference type="ARBA" id="ARBA00022729"/>
    </source>
</evidence>
<feature type="domain" description="Thioredoxin-like fold" evidence="6">
    <location>
        <begin position="53"/>
        <end position="241"/>
    </location>
</feature>
<evidence type="ECO:0000256" key="3">
    <source>
        <dbReference type="ARBA" id="ARBA00023002"/>
    </source>
</evidence>
<sequence length="245" mass="26574">MRFLLLLFPALLLAACSGGNGSAIGNGSSATPVASVKPPAGKQWSDVVSATPEGGHVMGNPNAPIKLVEYGSRLCPACRHFEQTGYKPLINDYVDSGKVSLEFRDFLVHGPIDIAPTMLGECVSDQAFFPILEDMFDAQPDFLKKLDGMSRAEQQQMQSMKPTQMALMLGQKMGIIDFMKQHGMTEDKAKSCINDPAKFQKISDRMEKATQAGVSGTPSFFINGEQVKNAINWEDIRAALQRAGA</sequence>
<dbReference type="RefSeq" id="WP_184001825.1">
    <property type="nucleotide sequence ID" value="NZ_BAABIF010000004.1"/>
</dbReference>
<accession>A0A840YWQ1</accession>
<dbReference type="InterPro" id="IPR012336">
    <property type="entry name" value="Thioredoxin-like_fold"/>
</dbReference>
<comment type="similarity">
    <text evidence="1">Belongs to the thioredoxin family. DsbA subfamily.</text>
</comment>
<dbReference type="Gene3D" id="1.10.40.110">
    <property type="match status" value="1"/>
</dbReference>
<dbReference type="InterPro" id="IPR036249">
    <property type="entry name" value="Thioredoxin-like_sf"/>
</dbReference>
<name>A0A840YWQ1_9SPHN</name>
<keyword evidence="7" id="KW-0413">Isomerase</keyword>
<proteinExistence type="inferred from homology"/>
<organism evidence="7 8">
    <name type="scientific">Stakelama sediminis</name>
    <dbReference type="NCBI Taxonomy" id="463200"/>
    <lineage>
        <taxon>Bacteria</taxon>
        <taxon>Pseudomonadati</taxon>
        <taxon>Pseudomonadota</taxon>
        <taxon>Alphaproteobacteria</taxon>
        <taxon>Sphingomonadales</taxon>
        <taxon>Sphingomonadaceae</taxon>
        <taxon>Stakelama</taxon>
    </lineage>
</organism>
<dbReference type="PANTHER" id="PTHR13887:SF14">
    <property type="entry name" value="DISULFIDE BOND FORMATION PROTEIN D"/>
    <property type="match status" value="1"/>
</dbReference>
<dbReference type="GO" id="GO:0016853">
    <property type="term" value="F:isomerase activity"/>
    <property type="evidence" value="ECO:0007669"/>
    <property type="project" value="UniProtKB-KW"/>
</dbReference>
<keyword evidence="4" id="KW-1015">Disulfide bond</keyword>
<dbReference type="EMBL" id="JACIJI010000001">
    <property type="protein sequence ID" value="MBB5718151.1"/>
    <property type="molecule type" value="Genomic_DNA"/>
</dbReference>
<keyword evidence="2" id="KW-0732">Signal</keyword>
<dbReference type="PROSITE" id="PS51257">
    <property type="entry name" value="PROKAR_LIPOPROTEIN"/>
    <property type="match status" value="1"/>
</dbReference>
<keyword evidence="5" id="KW-0676">Redox-active center</keyword>
<dbReference type="SUPFAM" id="SSF52833">
    <property type="entry name" value="Thioredoxin-like"/>
    <property type="match status" value="1"/>
</dbReference>
<reference evidence="7 8" key="1">
    <citation type="submission" date="2020-08" db="EMBL/GenBank/DDBJ databases">
        <title>Genomic Encyclopedia of Type Strains, Phase IV (KMG-IV): sequencing the most valuable type-strain genomes for metagenomic binning, comparative biology and taxonomic classification.</title>
        <authorList>
            <person name="Goeker M."/>
        </authorList>
    </citation>
    <scope>NUCLEOTIDE SEQUENCE [LARGE SCALE GENOMIC DNA]</scope>
    <source>
        <strain evidence="7 8">DSM 27203</strain>
    </source>
</reference>
<dbReference type="AlphaFoldDB" id="A0A840YWQ1"/>
<evidence type="ECO:0000256" key="4">
    <source>
        <dbReference type="ARBA" id="ARBA00023157"/>
    </source>
</evidence>
<evidence type="ECO:0000259" key="6">
    <source>
        <dbReference type="Pfam" id="PF13462"/>
    </source>
</evidence>
<comment type="caution">
    <text evidence="7">The sequence shown here is derived from an EMBL/GenBank/DDBJ whole genome shotgun (WGS) entry which is preliminary data.</text>
</comment>
<evidence type="ECO:0000256" key="1">
    <source>
        <dbReference type="ARBA" id="ARBA00005791"/>
    </source>
</evidence>
<evidence type="ECO:0000313" key="7">
    <source>
        <dbReference type="EMBL" id="MBB5718151.1"/>
    </source>
</evidence>
<protein>
    <submittedName>
        <fullName evidence="7">Protein-disulfide isomerase</fullName>
    </submittedName>
</protein>
<dbReference type="PANTHER" id="PTHR13887">
    <property type="entry name" value="GLUTATHIONE S-TRANSFERASE KAPPA"/>
    <property type="match status" value="1"/>
</dbReference>
<dbReference type="Proteomes" id="UP000554342">
    <property type="component" value="Unassembled WGS sequence"/>
</dbReference>
<evidence type="ECO:0000313" key="8">
    <source>
        <dbReference type="Proteomes" id="UP000554342"/>
    </source>
</evidence>
<dbReference type="Pfam" id="PF13462">
    <property type="entry name" value="Thioredoxin_4"/>
    <property type="match status" value="1"/>
</dbReference>